<sequence>MLFILHHIYIKYHLDHCSTEANSVINRKDSATYSLLLQQKTYSYSTLQPSFLSQPFLWIKP</sequence>
<evidence type="ECO:0000313" key="2">
    <source>
        <dbReference type="Proteomes" id="UP000287171"/>
    </source>
</evidence>
<organism evidence="1 2">
    <name type="scientific">Dictyobacter alpinus</name>
    <dbReference type="NCBI Taxonomy" id="2014873"/>
    <lineage>
        <taxon>Bacteria</taxon>
        <taxon>Bacillati</taxon>
        <taxon>Chloroflexota</taxon>
        <taxon>Ktedonobacteria</taxon>
        <taxon>Ktedonobacterales</taxon>
        <taxon>Dictyobacteraceae</taxon>
        <taxon>Dictyobacter</taxon>
    </lineage>
</organism>
<dbReference type="Proteomes" id="UP000287171">
    <property type="component" value="Unassembled WGS sequence"/>
</dbReference>
<protein>
    <submittedName>
        <fullName evidence="1">Uncharacterized protein</fullName>
    </submittedName>
</protein>
<gene>
    <name evidence="1" type="ORF">KDA_66280</name>
</gene>
<dbReference type="EMBL" id="BIFT01000002">
    <property type="protein sequence ID" value="GCE31144.1"/>
    <property type="molecule type" value="Genomic_DNA"/>
</dbReference>
<name>A0A402BIB7_9CHLR</name>
<proteinExistence type="predicted"/>
<keyword evidence="2" id="KW-1185">Reference proteome</keyword>
<accession>A0A402BIB7</accession>
<evidence type="ECO:0000313" key="1">
    <source>
        <dbReference type="EMBL" id="GCE31144.1"/>
    </source>
</evidence>
<dbReference type="AlphaFoldDB" id="A0A402BIB7"/>
<reference evidence="2" key="1">
    <citation type="submission" date="2018-12" db="EMBL/GenBank/DDBJ databases">
        <title>Tengunoibacter tsumagoiensis gen. nov., sp. nov., Dictyobacter kobayashii sp. nov., D. alpinus sp. nov., and D. joshuensis sp. nov. and description of Dictyobacteraceae fam. nov. within the order Ktedonobacterales isolated from Tengu-no-mugimeshi.</title>
        <authorList>
            <person name="Wang C.M."/>
            <person name="Zheng Y."/>
            <person name="Sakai Y."/>
            <person name="Toyoda A."/>
            <person name="Minakuchi Y."/>
            <person name="Abe K."/>
            <person name="Yokota A."/>
            <person name="Yabe S."/>
        </authorList>
    </citation>
    <scope>NUCLEOTIDE SEQUENCE [LARGE SCALE GENOMIC DNA]</scope>
    <source>
        <strain evidence="2">Uno16</strain>
    </source>
</reference>
<comment type="caution">
    <text evidence="1">The sequence shown here is derived from an EMBL/GenBank/DDBJ whole genome shotgun (WGS) entry which is preliminary data.</text>
</comment>